<dbReference type="GO" id="GO:0000428">
    <property type="term" value="C:DNA-directed RNA polymerase complex"/>
    <property type="evidence" value="ECO:0007669"/>
    <property type="project" value="UniProtKB-KW"/>
</dbReference>
<keyword evidence="1" id="KW-0240">DNA-directed RNA polymerase</keyword>
<evidence type="ECO:0000313" key="2">
    <source>
        <dbReference type="Proteomes" id="UP000257109"/>
    </source>
</evidence>
<feature type="non-terminal residue" evidence="1">
    <location>
        <position position="1"/>
    </location>
</feature>
<gene>
    <name evidence="1" type="primary">NRPD2</name>
    <name evidence="1" type="ORF">CR513_13174</name>
</gene>
<accession>A0A371HKC2</accession>
<organism evidence="1 2">
    <name type="scientific">Mucuna pruriens</name>
    <name type="common">Velvet bean</name>
    <name type="synonym">Dolichos pruriens</name>
    <dbReference type="NCBI Taxonomy" id="157652"/>
    <lineage>
        <taxon>Eukaryota</taxon>
        <taxon>Viridiplantae</taxon>
        <taxon>Streptophyta</taxon>
        <taxon>Embryophyta</taxon>
        <taxon>Tracheophyta</taxon>
        <taxon>Spermatophyta</taxon>
        <taxon>Magnoliopsida</taxon>
        <taxon>eudicotyledons</taxon>
        <taxon>Gunneridae</taxon>
        <taxon>Pentapetalae</taxon>
        <taxon>rosids</taxon>
        <taxon>fabids</taxon>
        <taxon>Fabales</taxon>
        <taxon>Fabaceae</taxon>
        <taxon>Papilionoideae</taxon>
        <taxon>50 kb inversion clade</taxon>
        <taxon>NPAAA clade</taxon>
        <taxon>indigoferoid/millettioid clade</taxon>
        <taxon>Phaseoleae</taxon>
        <taxon>Mucuna</taxon>
    </lineage>
</organism>
<keyword evidence="1" id="KW-0804">Transcription</keyword>
<keyword evidence="2" id="KW-1185">Reference proteome</keyword>
<dbReference type="STRING" id="157652.A0A371HKC2"/>
<dbReference type="Proteomes" id="UP000257109">
    <property type="component" value="Unassembled WGS sequence"/>
</dbReference>
<proteinExistence type="predicted"/>
<protein>
    <submittedName>
        <fullName evidence="1">DNA-directed RNA polymerases IV and V subunit 2</fullName>
    </submittedName>
</protein>
<evidence type="ECO:0000313" key="1">
    <source>
        <dbReference type="EMBL" id="RDY03256.1"/>
    </source>
</evidence>
<comment type="caution">
    <text evidence="1">The sequence shown here is derived from an EMBL/GenBank/DDBJ whole genome shotgun (WGS) entry which is preliminary data.</text>
</comment>
<reference evidence="1" key="1">
    <citation type="submission" date="2018-05" db="EMBL/GenBank/DDBJ databases">
        <title>Draft genome of Mucuna pruriens seed.</title>
        <authorList>
            <person name="Nnadi N.E."/>
            <person name="Vos R."/>
            <person name="Hasami M.H."/>
            <person name="Devisetty U.K."/>
            <person name="Aguiy J.C."/>
        </authorList>
    </citation>
    <scope>NUCLEOTIDE SEQUENCE [LARGE SCALE GENOMIC DNA]</scope>
    <source>
        <strain evidence="1">JCA_2017</strain>
    </source>
</reference>
<dbReference type="EMBL" id="QJKJ01002344">
    <property type="protein sequence ID" value="RDY03256.1"/>
    <property type="molecule type" value="Genomic_DNA"/>
</dbReference>
<name>A0A371HKC2_MUCPR</name>
<dbReference type="AlphaFoldDB" id="A0A371HKC2"/>
<sequence>MPPRHTRTQKMAGNSKTEVGIQVHALKKVRRDKFKTGKEELLCRKILKEDDREITIERMPVTVKIDQCRMKNTRA</sequence>